<feature type="chain" id="PRO_5009171562" evidence="2">
    <location>
        <begin position="23"/>
        <end position="176"/>
    </location>
</feature>
<dbReference type="OrthoDB" id="9808948at2"/>
<reference evidence="5 6" key="1">
    <citation type="journal article" date="2012" name="Science">
        <title>Ecological populations of bacteria act as socially cohesive units of antibiotic production and resistance.</title>
        <authorList>
            <person name="Cordero O.X."/>
            <person name="Wildschutte H."/>
            <person name="Kirkup B."/>
            <person name="Proehl S."/>
            <person name="Ngo L."/>
            <person name="Hussain F."/>
            <person name="Le Roux F."/>
            <person name="Mincer T."/>
            <person name="Polz M.F."/>
        </authorList>
    </citation>
    <scope>NUCLEOTIDE SEQUENCE [LARGE SCALE GENOMIC DNA]</scope>
    <source>
        <strain evidence="5 6">ZF-129</strain>
    </source>
</reference>
<evidence type="ECO:0000259" key="3">
    <source>
        <dbReference type="Pfam" id="PF02563"/>
    </source>
</evidence>
<dbReference type="SUPFAM" id="SSF142984">
    <property type="entry name" value="Nqo1 middle domain-like"/>
    <property type="match status" value="1"/>
</dbReference>
<evidence type="ECO:0000256" key="1">
    <source>
        <dbReference type="ARBA" id="ARBA00022729"/>
    </source>
</evidence>
<comment type="caution">
    <text evidence="5">The sequence shown here is derived from an EMBL/GenBank/DDBJ whole genome shotgun (WGS) entry which is preliminary data.</text>
</comment>
<dbReference type="PANTHER" id="PTHR33619:SF3">
    <property type="entry name" value="POLYSACCHARIDE EXPORT PROTEIN GFCE-RELATED"/>
    <property type="match status" value="1"/>
</dbReference>
<feature type="signal peptide" evidence="2">
    <location>
        <begin position="1"/>
        <end position="22"/>
    </location>
</feature>
<dbReference type="Proteomes" id="UP000094741">
    <property type="component" value="Unassembled WGS sequence"/>
</dbReference>
<dbReference type="PANTHER" id="PTHR33619">
    <property type="entry name" value="POLYSACCHARIDE EXPORT PROTEIN GFCE-RELATED"/>
    <property type="match status" value="1"/>
</dbReference>
<dbReference type="InterPro" id="IPR049712">
    <property type="entry name" value="Poly_export"/>
</dbReference>
<dbReference type="STRING" id="1187848.A1QO_07660"/>
<evidence type="ECO:0000259" key="4">
    <source>
        <dbReference type="Pfam" id="PF10531"/>
    </source>
</evidence>
<feature type="domain" description="Soluble ligand binding" evidence="4">
    <location>
        <begin position="103"/>
        <end position="148"/>
    </location>
</feature>
<sequence length="176" mass="19527">MTLRNFFIFLAANCLICSPLLADETNYRLGAGDRIQIHVYGEPELSFDQLFISSNGLFDYPYLGQIKALNKTTQQLKDQISSGLRGDYLIEPKVMVTVLSFRKIYINGEVKNPGGYEYQPGLTVDKAIALAGGFTERASKRNITVTNDASGSLSSKITLDQNVRPGDIITIEESFF</sequence>
<name>A0A1E5BFB9_9VIBR</name>
<feature type="domain" description="Polysaccharide export protein N-terminal" evidence="3">
    <location>
        <begin position="23"/>
        <end position="98"/>
    </location>
</feature>
<dbReference type="InterPro" id="IPR019554">
    <property type="entry name" value="Soluble_ligand-bd"/>
</dbReference>
<dbReference type="Gene3D" id="3.10.560.10">
    <property type="entry name" value="Outer membrane lipoprotein wza domain like"/>
    <property type="match status" value="1"/>
</dbReference>
<dbReference type="Gene3D" id="3.30.1950.10">
    <property type="entry name" value="wza like domain"/>
    <property type="match status" value="1"/>
</dbReference>
<evidence type="ECO:0000256" key="2">
    <source>
        <dbReference type="SAM" id="SignalP"/>
    </source>
</evidence>
<keyword evidence="1 2" id="KW-0732">Signal</keyword>
<dbReference type="eggNOG" id="COG1596">
    <property type="taxonomic scope" value="Bacteria"/>
</dbReference>
<dbReference type="Pfam" id="PF02563">
    <property type="entry name" value="Poly_export"/>
    <property type="match status" value="1"/>
</dbReference>
<dbReference type="EMBL" id="AJYQ02000090">
    <property type="protein sequence ID" value="OEE34484.1"/>
    <property type="molecule type" value="Genomic_DNA"/>
</dbReference>
<protein>
    <submittedName>
        <fullName evidence="5">Capsular biosynthesis protein</fullName>
    </submittedName>
</protein>
<proteinExistence type="predicted"/>
<dbReference type="AlphaFoldDB" id="A0A1E5BFB9"/>
<dbReference type="GO" id="GO:0015159">
    <property type="term" value="F:polysaccharide transmembrane transporter activity"/>
    <property type="evidence" value="ECO:0007669"/>
    <property type="project" value="InterPro"/>
</dbReference>
<evidence type="ECO:0000313" key="5">
    <source>
        <dbReference type="EMBL" id="OEE34484.1"/>
    </source>
</evidence>
<dbReference type="RefSeq" id="WP_017033215.1">
    <property type="nucleotide sequence ID" value="NZ_AJYQ02000090.1"/>
</dbReference>
<dbReference type="Pfam" id="PF10531">
    <property type="entry name" value="SLBB"/>
    <property type="match status" value="1"/>
</dbReference>
<dbReference type="InterPro" id="IPR003715">
    <property type="entry name" value="Poly_export_N"/>
</dbReference>
<evidence type="ECO:0000313" key="6">
    <source>
        <dbReference type="Proteomes" id="UP000094741"/>
    </source>
</evidence>
<gene>
    <name evidence="5" type="ORF">A1QO_07660</name>
</gene>
<accession>A0A1E5BFB9</accession>
<organism evidence="5 6">
    <name type="scientific">Vibrio genomosp. F10 str. ZF-129</name>
    <dbReference type="NCBI Taxonomy" id="1187848"/>
    <lineage>
        <taxon>Bacteria</taxon>
        <taxon>Pseudomonadati</taxon>
        <taxon>Pseudomonadota</taxon>
        <taxon>Gammaproteobacteria</taxon>
        <taxon>Vibrionales</taxon>
        <taxon>Vibrionaceae</taxon>
        <taxon>Vibrio</taxon>
    </lineage>
</organism>